<keyword evidence="6" id="KW-0119">Carbohydrate metabolism</keyword>
<keyword evidence="3" id="KW-0547">Nucleotide-binding</keyword>
<keyword evidence="4" id="KW-0418">Kinase</keyword>
<dbReference type="OrthoDB" id="9778478at2"/>
<evidence type="ECO:0000259" key="8">
    <source>
        <dbReference type="Pfam" id="PF17042"/>
    </source>
</evidence>
<gene>
    <name evidence="9" type="ordered locus">Amet_0226</name>
</gene>
<protein>
    <submittedName>
        <fullName evidence="9">Type III effector Hrp-dependent outers</fullName>
    </submittedName>
</protein>
<dbReference type="InterPro" id="IPR010737">
    <property type="entry name" value="4-carb_acid_sugar_kinase_N"/>
</dbReference>
<dbReference type="HOGENOM" id="CLU_029424_0_1_9"/>
<dbReference type="STRING" id="293826.Amet_0226"/>
<dbReference type="InterPro" id="IPR037051">
    <property type="entry name" value="4-carb_acid_sugar_kinase_N_sf"/>
</dbReference>
<dbReference type="eggNOG" id="COG3395">
    <property type="taxonomic scope" value="Bacteria"/>
</dbReference>
<dbReference type="Pfam" id="PF07005">
    <property type="entry name" value="SBD_N"/>
    <property type="match status" value="1"/>
</dbReference>
<reference evidence="10" key="1">
    <citation type="journal article" date="2016" name="Genome Announc.">
        <title>Complete genome sequence of Alkaliphilus metalliredigens strain QYMF, an alkaliphilic and metal-reducing bacterium isolated from borax-contaminated leachate ponds.</title>
        <authorList>
            <person name="Hwang C."/>
            <person name="Copeland A."/>
            <person name="Lucas S."/>
            <person name="Lapidus A."/>
            <person name="Barry K."/>
            <person name="Detter J.C."/>
            <person name="Glavina Del Rio T."/>
            <person name="Hammon N."/>
            <person name="Israni S."/>
            <person name="Dalin E."/>
            <person name="Tice H."/>
            <person name="Pitluck S."/>
            <person name="Chertkov O."/>
            <person name="Brettin T."/>
            <person name="Bruce D."/>
            <person name="Han C."/>
            <person name="Schmutz J."/>
            <person name="Larimer F."/>
            <person name="Land M.L."/>
            <person name="Hauser L."/>
            <person name="Kyrpides N."/>
            <person name="Mikhailova N."/>
            <person name="Ye Q."/>
            <person name="Zhou J."/>
            <person name="Richardson P."/>
            <person name="Fields M.W."/>
        </authorList>
    </citation>
    <scope>NUCLEOTIDE SEQUENCE [LARGE SCALE GENOMIC DNA]</scope>
    <source>
        <strain evidence="10">QYMF</strain>
    </source>
</reference>
<dbReference type="RefSeq" id="WP_011971370.1">
    <property type="nucleotide sequence ID" value="NC_009633.1"/>
</dbReference>
<dbReference type="GO" id="GO:0016301">
    <property type="term" value="F:kinase activity"/>
    <property type="evidence" value="ECO:0007669"/>
    <property type="project" value="UniProtKB-KW"/>
</dbReference>
<dbReference type="SUPFAM" id="SSF142764">
    <property type="entry name" value="YgbK-like"/>
    <property type="match status" value="1"/>
</dbReference>
<feature type="domain" description="Four-carbon acid sugar kinase N-terminal" evidence="7">
    <location>
        <begin position="2"/>
        <end position="218"/>
    </location>
</feature>
<evidence type="ECO:0000259" key="7">
    <source>
        <dbReference type="Pfam" id="PF07005"/>
    </source>
</evidence>
<evidence type="ECO:0000313" key="9">
    <source>
        <dbReference type="EMBL" id="ABR46461.1"/>
    </source>
</evidence>
<dbReference type="InterPro" id="IPR042213">
    <property type="entry name" value="NBD_C_sf"/>
</dbReference>
<keyword evidence="2" id="KW-0808">Transferase</keyword>
<evidence type="ECO:0000256" key="4">
    <source>
        <dbReference type="ARBA" id="ARBA00022777"/>
    </source>
</evidence>
<dbReference type="GO" id="GO:0005524">
    <property type="term" value="F:ATP binding"/>
    <property type="evidence" value="ECO:0007669"/>
    <property type="project" value="UniProtKB-KW"/>
</dbReference>
<dbReference type="KEGG" id="amt:Amet_0226"/>
<evidence type="ECO:0000256" key="6">
    <source>
        <dbReference type="ARBA" id="ARBA00023277"/>
    </source>
</evidence>
<evidence type="ECO:0000256" key="1">
    <source>
        <dbReference type="ARBA" id="ARBA00005715"/>
    </source>
</evidence>
<comment type="similarity">
    <text evidence="1">Belongs to the four-carbon acid sugar kinase family.</text>
</comment>
<organism evidence="9 10">
    <name type="scientific">Alkaliphilus metalliredigens (strain QYMF)</name>
    <dbReference type="NCBI Taxonomy" id="293826"/>
    <lineage>
        <taxon>Bacteria</taxon>
        <taxon>Bacillati</taxon>
        <taxon>Bacillota</taxon>
        <taxon>Clostridia</taxon>
        <taxon>Peptostreptococcales</taxon>
        <taxon>Natronincolaceae</taxon>
        <taxon>Alkaliphilus</taxon>
    </lineage>
</organism>
<dbReference type="Proteomes" id="UP000001572">
    <property type="component" value="Chromosome"/>
</dbReference>
<keyword evidence="10" id="KW-1185">Reference proteome</keyword>
<dbReference type="EMBL" id="CP000724">
    <property type="protein sequence ID" value="ABR46461.1"/>
    <property type="molecule type" value="Genomic_DNA"/>
</dbReference>
<proteinExistence type="inferred from homology"/>
<evidence type="ECO:0000256" key="2">
    <source>
        <dbReference type="ARBA" id="ARBA00022679"/>
    </source>
</evidence>
<dbReference type="Gene3D" id="3.40.50.10840">
    <property type="entry name" value="Putative sugar-binding, N-terminal domain"/>
    <property type="match status" value="1"/>
</dbReference>
<dbReference type="Gene3D" id="3.40.980.20">
    <property type="entry name" value="Four-carbon acid sugar kinase, nucleotide binding domain"/>
    <property type="match status" value="1"/>
</dbReference>
<evidence type="ECO:0000256" key="5">
    <source>
        <dbReference type="ARBA" id="ARBA00022840"/>
    </source>
</evidence>
<feature type="domain" description="Four-carbon acid sugar kinase nucleotide binding" evidence="8">
    <location>
        <begin position="242"/>
        <end position="408"/>
    </location>
</feature>
<dbReference type="InterPro" id="IPR031475">
    <property type="entry name" value="NBD_C"/>
</dbReference>
<dbReference type="Pfam" id="PF17042">
    <property type="entry name" value="NBD_C"/>
    <property type="match status" value="1"/>
</dbReference>
<name>A6TJU3_ALKMQ</name>
<keyword evidence="5" id="KW-0067">ATP-binding</keyword>
<sequence>MIYIISDDLTGANDTGIQYTKQGFRTLVTVKTDVEFLETTSKSYDVISINVDTRSKLPDDAYHTVYDLVKKFENTGVDYIYKKIDSIVRGNPGVELDAVMDASNAKIALVATSFPEVGRKLMNGKLELIDWEGNKSVIDVIELFTDDMKRKVRGINLSTVKEGISSIVEVVERGTSEGVEVFVIDAESDEDLAVIKGAATSLKVPPVLCGSAGLAKQLSLSGREIFNKKSNEVTQIEDKATLILIGSRNNITSQQLKVLEEEMRIPVLTLMTGEVLNGGREAIIENTRGEVSSLIDNGCRLLAIVVDTLFQGFTVQLKDSEAALMDSNYIAHAIGELAKLIYETNSIDTIVSSGGDTSQKLLDALNAKGIHLESEILSGIPVGRVIDGIADGMTIVTKSGGFGDQDSLIKVIEYLEDRKNKLAYA</sequence>
<dbReference type="AlphaFoldDB" id="A6TJU3"/>
<accession>A6TJU3</accession>
<evidence type="ECO:0000256" key="3">
    <source>
        <dbReference type="ARBA" id="ARBA00022741"/>
    </source>
</evidence>
<evidence type="ECO:0000313" key="10">
    <source>
        <dbReference type="Proteomes" id="UP000001572"/>
    </source>
</evidence>